<keyword evidence="1" id="KW-0732">Signal</keyword>
<evidence type="ECO:0000313" key="3">
    <source>
        <dbReference type="Proteomes" id="UP001161017"/>
    </source>
</evidence>
<name>A0AA43QL34_9LECA</name>
<dbReference type="AlphaFoldDB" id="A0AA43QL34"/>
<feature type="chain" id="PRO_5041371189" evidence="1">
    <location>
        <begin position="24"/>
        <end position="203"/>
    </location>
</feature>
<gene>
    <name evidence="2" type="ORF">OHK93_006869</name>
</gene>
<sequence length="203" mass="22030">MRSFNTLPPLLTLAITLVAQASSQSVASPNVTAGATNPIPAATWHPPNTITLVTLVQKEPFRAINPFRLFQFMLTARIELQVQAQSAGGMYLPLQRPFEKYGVEFGIYIAPRLPEIPPPPEQLLYTDVENAFTMIERQLYRVGNAETLIRLLRWGADTRQLLGIGLVGLQQSVSLAVNGTGLTTGEVANMTDVAGGNDVLATT</sequence>
<accession>A0AA43QL34</accession>
<dbReference type="Proteomes" id="UP001161017">
    <property type="component" value="Unassembled WGS sequence"/>
</dbReference>
<feature type="signal peptide" evidence="1">
    <location>
        <begin position="1"/>
        <end position="23"/>
    </location>
</feature>
<protein>
    <submittedName>
        <fullName evidence="2">Uncharacterized protein</fullName>
    </submittedName>
</protein>
<evidence type="ECO:0000256" key="1">
    <source>
        <dbReference type="SAM" id="SignalP"/>
    </source>
</evidence>
<keyword evidence="3" id="KW-1185">Reference proteome</keyword>
<evidence type="ECO:0000313" key="2">
    <source>
        <dbReference type="EMBL" id="MDI1487599.1"/>
    </source>
</evidence>
<organism evidence="2 3">
    <name type="scientific">Ramalina farinacea</name>
    <dbReference type="NCBI Taxonomy" id="258253"/>
    <lineage>
        <taxon>Eukaryota</taxon>
        <taxon>Fungi</taxon>
        <taxon>Dikarya</taxon>
        <taxon>Ascomycota</taxon>
        <taxon>Pezizomycotina</taxon>
        <taxon>Lecanoromycetes</taxon>
        <taxon>OSLEUM clade</taxon>
        <taxon>Lecanoromycetidae</taxon>
        <taxon>Lecanorales</taxon>
        <taxon>Lecanorineae</taxon>
        <taxon>Ramalinaceae</taxon>
        <taxon>Ramalina</taxon>
    </lineage>
</organism>
<reference evidence="2" key="1">
    <citation type="journal article" date="2023" name="Genome Biol. Evol.">
        <title>First Whole Genome Sequence and Flow Cytometry Genome Size Data for the Lichen-Forming Fungus Ramalina farinacea (Ascomycota).</title>
        <authorList>
            <person name="Llewellyn T."/>
            <person name="Mian S."/>
            <person name="Hill R."/>
            <person name="Leitch I.J."/>
            <person name="Gaya E."/>
        </authorList>
    </citation>
    <scope>NUCLEOTIDE SEQUENCE</scope>
    <source>
        <strain evidence="2">LIQ254RAFAR</strain>
    </source>
</reference>
<proteinExistence type="predicted"/>
<comment type="caution">
    <text evidence="2">The sequence shown here is derived from an EMBL/GenBank/DDBJ whole genome shotgun (WGS) entry which is preliminary data.</text>
</comment>
<dbReference type="EMBL" id="JAPUFD010000005">
    <property type="protein sequence ID" value="MDI1487599.1"/>
    <property type="molecule type" value="Genomic_DNA"/>
</dbReference>